<dbReference type="Proteomes" id="UP000235388">
    <property type="component" value="Unassembled WGS sequence"/>
</dbReference>
<dbReference type="PANTHER" id="PTHR14577:SF0">
    <property type="entry name" value="NUCLEOLAR PROTEIN 12"/>
    <property type="match status" value="1"/>
</dbReference>
<evidence type="ECO:0000256" key="6">
    <source>
        <dbReference type="SAM" id="MobiDB-lite"/>
    </source>
</evidence>
<organism evidence="7 8">
    <name type="scientific">Puccinia coronata f. sp. avenae</name>
    <dbReference type="NCBI Taxonomy" id="200324"/>
    <lineage>
        <taxon>Eukaryota</taxon>
        <taxon>Fungi</taxon>
        <taxon>Dikarya</taxon>
        <taxon>Basidiomycota</taxon>
        <taxon>Pucciniomycotina</taxon>
        <taxon>Pucciniomycetes</taxon>
        <taxon>Pucciniales</taxon>
        <taxon>Pucciniaceae</taxon>
        <taxon>Puccinia</taxon>
    </lineage>
</organism>
<feature type="compositionally biased region" description="Basic and acidic residues" evidence="6">
    <location>
        <begin position="227"/>
        <end position="247"/>
    </location>
</feature>
<comment type="similarity">
    <text evidence="2">Belongs to the RRP17 family.</text>
</comment>
<accession>A0A2N5V8V9</accession>
<keyword evidence="8" id="KW-1185">Reference proteome</keyword>
<protein>
    <submittedName>
        <fullName evidence="7">Uncharacterized protein</fullName>
    </submittedName>
</protein>
<dbReference type="PANTHER" id="PTHR14577">
    <property type="entry name" value="NUCLEOLAR PROTEIN 12"/>
    <property type="match status" value="1"/>
</dbReference>
<evidence type="ECO:0000256" key="1">
    <source>
        <dbReference type="ARBA" id="ARBA00004604"/>
    </source>
</evidence>
<feature type="compositionally biased region" description="Low complexity" evidence="6">
    <location>
        <begin position="210"/>
        <end position="220"/>
    </location>
</feature>
<keyword evidence="4" id="KW-0539">Nucleus</keyword>
<gene>
    <name evidence="7" type="ORF">PCANC_11122</name>
</gene>
<feature type="coiled-coil region" evidence="5">
    <location>
        <begin position="64"/>
        <end position="91"/>
    </location>
</feature>
<reference evidence="7 8" key="1">
    <citation type="submission" date="2017-11" db="EMBL/GenBank/DDBJ databases">
        <title>De novo assembly and phasing of dikaryotic genomes from two isolates of Puccinia coronata f. sp. avenae, the causal agent of oat crown rust.</title>
        <authorList>
            <person name="Miller M.E."/>
            <person name="Zhang Y."/>
            <person name="Omidvar V."/>
            <person name="Sperschneider J."/>
            <person name="Schwessinger B."/>
            <person name="Raley C."/>
            <person name="Palmer J.M."/>
            <person name="Garnica D."/>
            <person name="Upadhyaya N."/>
            <person name="Rathjen J."/>
            <person name="Taylor J.M."/>
            <person name="Park R.F."/>
            <person name="Dodds P.N."/>
            <person name="Hirsch C.D."/>
            <person name="Kianian S.F."/>
            <person name="Figueroa M."/>
        </authorList>
    </citation>
    <scope>NUCLEOTIDE SEQUENCE [LARGE SCALE GENOMIC DNA]</scope>
    <source>
        <strain evidence="7">12NC29</strain>
    </source>
</reference>
<feature type="region of interest" description="Disordered" evidence="6">
    <location>
        <begin position="164"/>
        <end position="258"/>
    </location>
</feature>
<evidence type="ECO:0000313" key="7">
    <source>
        <dbReference type="EMBL" id="PLW46442.1"/>
    </source>
</evidence>
<dbReference type="OrthoDB" id="2504376at2759"/>
<feature type="compositionally biased region" description="Basic and acidic residues" evidence="6">
    <location>
        <begin position="197"/>
        <end position="206"/>
    </location>
</feature>
<comment type="caution">
    <text evidence="7">The sequence shown here is derived from an EMBL/GenBank/DDBJ whole genome shotgun (WGS) entry which is preliminary data.</text>
</comment>
<dbReference type="AlphaFoldDB" id="A0A2N5V8V9"/>
<evidence type="ECO:0000256" key="4">
    <source>
        <dbReference type="ARBA" id="ARBA00023242"/>
    </source>
</evidence>
<evidence type="ECO:0000256" key="2">
    <source>
        <dbReference type="ARBA" id="ARBA00007175"/>
    </source>
</evidence>
<dbReference type="Pfam" id="PF09805">
    <property type="entry name" value="Nop25"/>
    <property type="match status" value="1"/>
</dbReference>
<dbReference type="EMBL" id="PGCJ01000119">
    <property type="protein sequence ID" value="PLW46442.1"/>
    <property type="molecule type" value="Genomic_DNA"/>
</dbReference>
<keyword evidence="3 5" id="KW-0175">Coiled coil</keyword>
<evidence type="ECO:0000313" key="8">
    <source>
        <dbReference type="Proteomes" id="UP000235388"/>
    </source>
</evidence>
<proteinExistence type="inferred from homology"/>
<sequence length="295" mass="32970">MPHTNSKEWLKRNKLPSKKPSGAKNPSGSTGFKLARRPRLVEYDEKDRYEYLTGFSARKKAGKAAALERASQRAREEKLEFRRQLKDARLSKIKEAIDQQTEWYGIDAFEGQQNLETGGQVKPTRVVEKFVEKSADGAVSQSHTTTTVTIEPLEVDHSVLMANPDTRAPASSHSHYQPHPDRNFHKISSSSSTPKPPPHDRTDNKPRGLSKTSKPKSNNKTNKKKKIPYESKATRSIERVKKQAKRDSKSKKASAPLSADCCTSLNCAKIAAHRVRLLVLPPWGGDTPREDAGEP</sequence>
<dbReference type="GO" id="GO:0005730">
    <property type="term" value="C:nucleolus"/>
    <property type="evidence" value="ECO:0007669"/>
    <property type="project" value="UniProtKB-SubCell"/>
</dbReference>
<dbReference type="InterPro" id="IPR019186">
    <property type="entry name" value="Nucleolar_protein_12"/>
</dbReference>
<name>A0A2N5V8V9_9BASI</name>
<evidence type="ECO:0000256" key="5">
    <source>
        <dbReference type="SAM" id="Coils"/>
    </source>
</evidence>
<feature type="compositionally biased region" description="Basic and acidic residues" evidence="6">
    <location>
        <begin position="1"/>
        <end position="11"/>
    </location>
</feature>
<evidence type="ECO:0000256" key="3">
    <source>
        <dbReference type="ARBA" id="ARBA00023054"/>
    </source>
</evidence>
<dbReference type="GO" id="GO:0019843">
    <property type="term" value="F:rRNA binding"/>
    <property type="evidence" value="ECO:0007669"/>
    <property type="project" value="TreeGrafter"/>
</dbReference>
<dbReference type="STRING" id="200324.A0A2N5V8V9"/>
<feature type="region of interest" description="Disordered" evidence="6">
    <location>
        <begin position="1"/>
        <end position="37"/>
    </location>
</feature>
<comment type="subcellular location">
    <subcellularLocation>
        <location evidence="1">Nucleus</location>
        <location evidence="1">Nucleolus</location>
    </subcellularLocation>
</comment>